<proteinExistence type="predicted"/>
<feature type="region of interest" description="Disordered" evidence="1">
    <location>
        <begin position="515"/>
        <end position="582"/>
    </location>
</feature>
<gene>
    <name evidence="2" type="ORF">AG1IA_00497</name>
</gene>
<keyword evidence="3" id="KW-1185">Reference proteome</keyword>
<evidence type="ECO:0000313" key="3">
    <source>
        <dbReference type="Proteomes" id="UP000011668"/>
    </source>
</evidence>
<sequence length="582" mass="62769">MYPSLMKRNGEIKRPCSSATVPVHQRGISAVGRKMPTGPITVRTNQGDKPMDGYISFDPHCLVSTGPIIDARYTSREDIGCTTNPLISSRTEGLPDCKLQWSVRKSRFVKHIRYLCRRHIFVQAGIGKEGNRTRKEITQGLANSDRIPSFKPNGELCISSLDRRELRTASVNCEEACAYSVRVLRSLHAGPSSNSAAPIGELHNNASNSVRDDQSIRNVNIGLVGASKQHSTHISLGATLRQTFITLHCSSRMSSAPPTPEVPKVQQVLHVYAKSVLSCTFGRSAASSRTGVAPPPSYQSVTVNGVTTLLYLNSRDGTIRTVGSVEWDGTFAQEGAKKSNNHRVSFEEHTSSFGDVLRGGKGLSKDLKFRSDTRALHLPGDMSSLTFQRVAIPAGGFPFTVYTIFDASAPPGPTPAHTCLGQLTIRDLQKPTNTLGKFDPARLRFFGGSDSHKKDGNMIVRLEIRTRDKPMIDKIVFGSLLIIAGKHPVEADSRVEADRLLSSAQNEWDAPPALSNLATPLLSPNPSGEHLPLDGANAAAPQYGDDGGSKDKLLPLPEDPFSQDLPVAGPSTAGPSRSAVAA</sequence>
<feature type="compositionally biased region" description="Polar residues" evidence="1">
    <location>
        <begin position="516"/>
        <end position="526"/>
    </location>
</feature>
<protein>
    <submittedName>
        <fullName evidence="2">Uncharacterized protein</fullName>
    </submittedName>
</protein>
<dbReference type="Proteomes" id="UP000011668">
    <property type="component" value="Unassembled WGS sequence"/>
</dbReference>
<dbReference type="HOGENOM" id="CLU_468658_0_0_1"/>
<evidence type="ECO:0000313" key="2">
    <source>
        <dbReference type="EMBL" id="ELU45481.1"/>
    </source>
</evidence>
<reference evidence="2 3" key="1">
    <citation type="journal article" date="2013" name="Nat. Commun.">
        <title>The evolution and pathogenic mechanisms of the rice sheath blight pathogen.</title>
        <authorList>
            <person name="Zheng A."/>
            <person name="Lin R."/>
            <person name="Xu L."/>
            <person name="Qin P."/>
            <person name="Tang C."/>
            <person name="Ai P."/>
            <person name="Zhang D."/>
            <person name="Liu Y."/>
            <person name="Sun Z."/>
            <person name="Feng H."/>
            <person name="Wang Y."/>
            <person name="Chen Y."/>
            <person name="Liang X."/>
            <person name="Fu R."/>
            <person name="Li Q."/>
            <person name="Zhang J."/>
            <person name="Yu X."/>
            <person name="Xie Z."/>
            <person name="Ding L."/>
            <person name="Guan P."/>
            <person name="Tang J."/>
            <person name="Liang Y."/>
            <person name="Wang S."/>
            <person name="Deng Q."/>
            <person name="Li S."/>
            <person name="Zhu J."/>
            <person name="Wang L."/>
            <person name="Liu H."/>
            <person name="Li P."/>
        </authorList>
    </citation>
    <scope>NUCLEOTIDE SEQUENCE [LARGE SCALE GENOMIC DNA]</scope>
    <source>
        <strain evidence="3">AG-1 IA</strain>
    </source>
</reference>
<dbReference type="OrthoDB" id="3231624at2759"/>
<organism evidence="2 3">
    <name type="scientific">Thanatephorus cucumeris (strain AG1-IA)</name>
    <name type="common">Rice sheath blight fungus</name>
    <name type="synonym">Rhizoctonia solani</name>
    <dbReference type="NCBI Taxonomy" id="983506"/>
    <lineage>
        <taxon>Eukaryota</taxon>
        <taxon>Fungi</taxon>
        <taxon>Dikarya</taxon>
        <taxon>Basidiomycota</taxon>
        <taxon>Agaricomycotina</taxon>
        <taxon>Agaricomycetes</taxon>
        <taxon>Cantharellales</taxon>
        <taxon>Ceratobasidiaceae</taxon>
        <taxon>Rhizoctonia</taxon>
        <taxon>Rhizoctonia solani AG-1</taxon>
    </lineage>
</organism>
<comment type="caution">
    <text evidence="2">The sequence shown here is derived from an EMBL/GenBank/DDBJ whole genome shotgun (WGS) entry which is preliminary data.</text>
</comment>
<dbReference type="EMBL" id="AFRT01000074">
    <property type="protein sequence ID" value="ELU45481.1"/>
    <property type="molecule type" value="Genomic_DNA"/>
</dbReference>
<accession>L8X581</accession>
<evidence type="ECO:0000256" key="1">
    <source>
        <dbReference type="SAM" id="MobiDB-lite"/>
    </source>
</evidence>
<name>L8X581_THACA</name>
<dbReference type="AlphaFoldDB" id="L8X581"/>